<dbReference type="Gene3D" id="2.130.10.10">
    <property type="entry name" value="YVTN repeat-like/Quinoprotein amine dehydrogenase"/>
    <property type="match status" value="1"/>
</dbReference>
<dbReference type="InterPro" id="IPR011048">
    <property type="entry name" value="Haem_d1_sf"/>
</dbReference>
<dbReference type="EMBL" id="CP017581">
    <property type="protein sequence ID" value="ARF48660.1"/>
    <property type="molecule type" value="Genomic_DNA"/>
</dbReference>
<proteinExistence type="predicted"/>
<protein>
    <submittedName>
        <fullName evidence="1">Uncharacterized protein</fullName>
    </submittedName>
</protein>
<accession>A0ABM6K1F1</accession>
<sequence length="80" mass="8971">MTVFCLASAFSTKTVQTKQNDYLLFNKAPLDGCFSPDKKKLLITHDDNKTLSVIDLMRQTVVMTAEVGAGYETLSYFQID</sequence>
<evidence type="ECO:0000313" key="2">
    <source>
        <dbReference type="Proteomes" id="UP000192380"/>
    </source>
</evidence>
<evidence type="ECO:0000313" key="1">
    <source>
        <dbReference type="EMBL" id="ARF48660.1"/>
    </source>
</evidence>
<organism evidence="1 2">
    <name type="scientific">Pantoea stewartii subsp. stewartii DC283</name>
    <dbReference type="NCBI Taxonomy" id="660596"/>
    <lineage>
        <taxon>Bacteria</taxon>
        <taxon>Pseudomonadati</taxon>
        <taxon>Pseudomonadota</taxon>
        <taxon>Gammaproteobacteria</taxon>
        <taxon>Enterobacterales</taxon>
        <taxon>Erwiniaceae</taxon>
        <taxon>Pantoea</taxon>
    </lineage>
</organism>
<keyword evidence="2" id="KW-1185">Reference proteome</keyword>
<dbReference type="RefSeq" id="WP_044242940.1">
    <property type="nucleotide sequence ID" value="NZ_AHIE01000037.1"/>
</dbReference>
<gene>
    <name evidence="1" type="ORF">DSJ_04380</name>
</gene>
<dbReference type="Proteomes" id="UP000192380">
    <property type="component" value="Chromosome"/>
</dbReference>
<dbReference type="SUPFAM" id="SSF51004">
    <property type="entry name" value="C-terminal (heme d1) domain of cytochrome cd1-nitrite reductase"/>
    <property type="match status" value="1"/>
</dbReference>
<reference evidence="1 2" key="1">
    <citation type="submission" date="2016-10" db="EMBL/GenBank/DDBJ databases">
        <title>Complete Genome Assembly of Pantoea stewartii subsp. stewartii DC283, a Corn Pathogen.</title>
        <authorList>
            <person name="Duong D.A."/>
            <person name="Stevens A.M."/>
            <person name="Jensen R.V."/>
        </authorList>
    </citation>
    <scope>NUCLEOTIDE SEQUENCE [LARGE SCALE GENOMIC DNA]</scope>
    <source>
        <strain evidence="1 2">DC283</strain>
    </source>
</reference>
<name>A0ABM6K1F1_PANSE</name>
<dbReference type="InterPro" id="IPR015943">
    <property type="entry name" value="WD40/YVTN_repeat-like_dom_sf"/>
</dbReference>